<dbReference type="PROSITE" id="PS00903">
    <property type="entry name" value="CYT_DCMP_DEAMINASES_1"/>
    <property type="match status" value="1"/>
</dbReference>
<evidence type="ECO:0000256" key="2">
    <source>
        <dbReference type="ARBA" id="ARBA00022723"/>
    </source>
</evidence>
<dbReference type="GO" id="GO:0006220">
    <property type="term" value="P:pyrimidine nucleotide metabolic process"/>
    <property type="evidence" value="ECO:0007669"/>
    <property type="project" value="InterPro"/>
</dbReference>
<dbReference type="GO" id="GO:0005737">
    <property type="term" value="C:cytoplasm"/>
    <property type="evidence" value="ECO:0007669"/>
    <property type="project" value="TreeGrafter"/>
</dbReference>
<evidence type="ECO:0000256" key="6">
    <source>
        <dbReference type="PIRSR" id="PIRSR006019-2"/>
    </source>
</evidence>
<keyword evidence="8" id="KW-0132">Cell division</keyword>
<keyword evidence="4 6" id="KW-0862">Zinc</keyword>
<dbReference type="PANTHER" id="PTHR11086:SF18">
    <property type="entry name" value="DEOXYCYTIDYLATE DEAMINASE"/>
    <property type="match status" value="1"/>
</dbReference>
<dbReference type="InterPro" id="IPR016473">
    <property type="entry name" value="dCMP_deaminase"/>
</dbReference>
<keyword evidence="8" id="KW-0131">Cell cycle</keyword>
<proteinExistence type="inferred from homology"/>
<dbReference type="Gene3D" id="3.40.140.10">
    <property type="entry name" value="Cytidine Deaminase, domain 2"/>
    <property type="match status" value="1"/>
</dbReference>
<evidence type="ECO:0000256" key="5">
    <source>
        <dbReference type="PIRSR" id="PIRSR006019-1"/>
    </source>
</evidence>
<dbReference type="KEGG" id="sarg:HKX69_05660"/>
<dbReference type="PIRSF" id="PIRSF006019">
    <property type="entry name" value="dCMP_deaminase"/>
    <property type="match status" value="1"/>
</dbReference>
<dbReference type="GO" id="GO:0004132">
    <property type="term" value="F:dCMP deaminase activity"/>
    <property type="evidence" value="ECO:0007669"/>
    <property type="project" value="InterPro"/>
</dbReference>
<gene>
    <name evidence="8" type="ORF">HKX69_05660</name>
</gene>
<evidence type="ECO:0000313" key="9">
    <source>
        <dbReference type="Proteomes" id="UP000502641"/>
    </source>
</evidence>
<dbReference type="EMBL" id="CP053189">
    <property type="protein sequence ID" value="QJS14184.1"/>
    <property type="molecule type" value="Genomic_DNA"/>
</dbReference>
<dbReference type="InterPro" id="IPR015517">
    <property type="entry name" value="dCMP_deaminase-rel"/>
</dbReference>
<evidence type="ECO:0000256" key="4">
    <source>
        <dbReference type="ARBA" id="ARBA00022833"/>
    </source>
</evidence>
<dbReference type="Pfam" id="PF00383">
    <property type="entry name" value="dCMP_cyt_deam_1"/>
    <property type="match status" value="1"/>
</dbReference>
<comment type="cofactor">
    <cofactor evidence="6">
        <name>Zn(2+)</name>
        <dbReference type="ChEBI" id="CHEBI:29105"/>
    </cofactor>
</comment>
<organism evidence="8 9">
    <name type="scientific">Streptomyces argyrophylli</name>
    <dbReference type="NCBI Taxonomy" id="2726118"/>
    <lineage>
        <taxon>Bacteria</taxon>
        <taxon>Bacillati</taxon>
        <taxon>Actinomycetota</taxon>
        <taxon>Actinomycetes</taxon>
        <taxon>Kitasatosporales</taxon>
        <taxon>Streptomycetaceae</taxon>
        <taxon>Streptomyces</taxon>
    </lineage>
</organism>
<evidence type="ECO:0000313" key="8">
    <source>
        <dbReference type="EMBL" id="QJS14184.1"/>
    </source>
</evidence>
<dbReference type="InterPro" id="IPR016193">
    <property type="entry name" value="Cytidine_deaminase-like"/>
</dbReference>
<feature type="active site" description="Proton donor" evidence="5">
    <location>
        <position position="86"/>
    </location>
</feature>
<feature type="domain" description="CMP/dCMP-type deaminase" evidence="7">
    <location>
        <begin position="10"/>
        <end position="139"/>
    </location>
</feature>
<sequence length="139" mass="15430">MFEGKKDRPCWDCYFLELAKVAALRGDCIRKKVGAVLVRPDHRAVITGYNGSEPGGPSCLEGECERCLSDVPAGTGYEGCVEYHAEHNALMWARPEDRIGATLFVTFEPCTDCRKLIRGVGVSSVVWLNHGSLIRRWSI</sequence>
<feature type="binding site" evidence="6">
    <location>
        <position position="84"/>
    </location>
    <ligand>
        <name>Zn(2+)</name>
        <dbReference type="ChEBI" id="CHEBI:29105"/>
        <note>catalytic</note>
    </ligand>
</feature>
<keyword evidence="3" id="KW-0378">Hydrolase</keyword>
<protein>
    <submittedName>
        <fullName evidence="8">Cell division protein DedD</fullName>
    </submittedName>
</protein>
<dbReference type="SUPFAM" id="SSF53927">
    <property type="entry name" value="Cytidine deaminase-like"/>
    <property type="match status" value="1"/>
</dbReference>
<evidence type="ECO:0000256" key="1">
    <source>
        <dbReference type="ARBA" id="ARBA00006576"/>
    </source>
</evidence>
<feature type="binding site" evidence="6">
    <location>
        <position position="113"/>
    </location>
    <ligand>
        <name>Zn(2+)</name>
        <dbReference type="ChEBI" id="CHEBI:29105"/>
        <note>catalytic</note>
    </ligand>
</feature>
<evidence type="ECO:0000259" key="7">
    <source>
        <dbReference type="PROSITE" id="PS51747"/>
    </source>
</evidence>
<dbReference type="GO" id="GO:0008270">
    <property type="term" value="F:zinc ion binding"/>
    <property type="evidence" value="ECO:0007669"/>
    <property type="project" value="InterPro"/>
</dbReference>
<dbReference type="GO" id="GO:0051301">
    <property type="term" value="P:cell division"/>
    <property type="evidence" value="ECO:0007669"/>
    <property type="project" value="UniProtKB-KW"/>
</dbReference>
<dbReference type="Proteomes" id="UP000502641">
    <property type="component" value="Chromosome"/>
</dbReference>
<evidence type="ECO:0000256" key="3">
    <source>
        <dbReference type="ARBA" id="ARBA00022801"/>
    </source>
</evidence>
<reference evidence="8 9" key="1">
    <citation type="submission" date="2020-05" db="EMBL/GenBank/DDBJ databases">
        <authorList>
            <person name="Li K."/>
        </authorList>
    </citation>
    <scope>NUCLEOTIDE SEQUENCE [LARGE SCALE GENOMIC DNA]</scope>
    <source>
        <strain evidence="9">jing01</strain>
    </source>
</reference>
<name>A0A6M4PU69_9ACTN</name>
<dbReference type="InterPro" id="IPR016192">
    <property type="entry name" value="APOBEC/CMP_deaminase_Zn-bd"/>
</dbReference>
<accession>A0A6M4PU69</accession>
<dbReference type="PANTHER" id="PTHR11086">
    <property type="entry name" value="DEOXYCYTIDYLATE DEAMINASE-RELATED"/>
    <property type="match status" value="1"/>
</dbReference>
<feature type="binding site" evidence="6">
    <location>
        <position position="110"/>
    </location>
    <ligand>
        <name>Zn(2+)</name>
        <dbReference type="ChEBI" id="CHEBI:29105"/>
        <note>catalytic</note>
    </ligand>
</feature>
<keyword evidence="2 6" id="KW-0479">Metal-binding</keyword>
<dbReference type="PROSITE" id="PS51747">
    <property type="entry name" value="CYT_DCMP_DEAMINASES_2"/>
    <property type="match status" value="1"/>
</dbReference>
<dbReference type="InterPro" id="IPR002125">
    <property type="entry name" value="CMP_dCMP_dom"/>
</dbReference>
<keyword evidence="9" id="KW-1185">Reference proteome</keyword>
<comment type="similarity">
    <text evidence="1">Belongs to the cytidine and deoxycytidylate deaminase family.</text>
</comment>
<dbReference type="AlphaFoldDB" id="A0A6M4PU69"/>